<sequence length="74" mass="8390">MATLSIPLTKNLEEFIEMEVRLGRSENKASVVRRALRLLAEEEAVASVLKADQEIREGKVFSGDLKKLSRKFSR</sequence>
<evidence type="ECO:0008006" key="4">
    <source>
        <dbReference type="Google" id="ProtNLM"/>
    </source>
</evidence>
<proteinExistence type="predicted"/>
<accession>A0A2H0RK07</accession>
<evidence type="ECO:0000313" key="2">
    <source>
        <dbReference type="EMBL" id="PIR46095.1"/>
    </source>
</evidence>
<dbReference type="Pfam" id="PF03693">
    <property type="entry name" value="ParD_antitoxin"/>
    <property type="match status" value="1"/>
</dbReference>
<dbReference type="SUPFAM" id="SSF47598">
    <property type="entry name" value="Ribbon-helix-helix"/>
    <property type="match status" value="1"/>
</dbReference>
<protein>
    <recommendedName>
        <fullName evidence="4">Ribbon-helix-helix protein CopG domain-containing protein</fullName>
    </recommendedName>
</protein>
<dbReference type="InterPro" id="IPR038296">
    <property type="entry name" value="ParD_sf"/>
</dbReference>
<dbReference type="InterPro" id="IPR022789">
    <property type="entry name" value="ParD"/>
</dbReference>
<comment type="caution">
    <text evidence="2">The sequence shown here is derived from an EMBL/GenBank/DDBJ whole genome shotgun (WGS) entry which is preliminary data.</text>
</comment>
<dbReference type="Proteomes" id="UP000230431">
    <property type="component" value="Unassembled WGS sequence"/>
</dbReference>
<dbReference type="Gene3D" id="6.10.10.120">
    <property type="entry name" value="Antitoxin ParD1-like"/>
    <property type="match status" value="1"/>
</dbReference>
<keyword evidence="1" id="KW-1277">Toxin-antitoxin system</keyword>
<dbReference type="InterPro" id="IPR010985">
    <property type="entry name" value="Ribbon_hlx_hlx"/>
</dbReference>
<organism evidence="2 3">
    <name type="scientific">Candidatus Vogelbacteria bacterium CG10_big_fil_rev_8_21_14_0_10_49_38</name>
    <dbReference type="NCBI Taxonomy" id="1975043"/>
    <lineage>
        <taxon>Bacteria</taxon>
        <taxon>Candidatus Vogeliibacteriota</taxon>
    </lineage>
</organism>
<name>A0A2H0RK07_9BACT</name>
<evidence type="ECO:0000313" key="3">
    <source>
        <dbReference type="Proteomes" id="UP000230431"/>
    </source>
</evidence>
<gene>
    <name evidence="2" type="ORF">COV08_01610</name>
</gene>
<evidence type="ECO:0000256" key="1">
    <source>
        <dbReference type="ARBA" id="ARBA00022649"/>
    </source>
</evidence>
<dbReference type="AlphaFoldDB" id="A0A2H0RK07"/>
<dbReference type="GO" id="GO:0006355">
    <property type="term" value="P:regulation of DNA-templated transcription"/>
    <property type="evidence" value="ECO:0007669"/>
    <property type="project" value="InterPro"/>
</dbReference>
<dbReference type="EMBL" id="PCYK01000012">
    <property type="protein sequence ID" value="PIR46095.1"/>
    <property type="molecule type" value="Genomic_DNA"/>
</dbReference>
<reference evidence="2 3" key="1">
    <citation type="submission" date="2017-09" db="EMBL/GenBank/DDBJ databases">
        <title>Depth-based differentiation of microbial function through sediment-hosted aquifers and enrichment of novel symbionts in the deep terrestrial subsurface.</title>
        <authorList>
            <person name="Probst A.J."/>
            <person name="Ladd B."/>
            <person name="Jarett J.K."/>
            <person name="Geller-Mcgrath D.E."/>
            <person name="Sieber C.M."/>
            <person name="Emerson J.B."/>
            <person name="Anantharaman K."/>
            <person name="Thomas B.C."/>
            <person name="Malmstrom R."/>
            <person name="Stieglmeier M."/>
            <person name="Klingl A."/>
            <person name="Woyke T."/>
            <person name="Ryan C.M."/>
            <person name="Banfield J.F."/>
        </authorList>
    </citation>
    <scope>NUCLEOTIDE SEQUENCE [LARGE SCALE GENOMIC DNA]</scope>
    <source>
        <strain evidence="2">CG10_big_fil_rev_8_21_14_0_10_49_38</strain>
    </source>
</reference>